<comment type="similarity">
    <text evidence="1">Belongs to the protein kinase superfamily. BUD32 family.</text>
</comment>
<dbReference type="PANTHER" id="PTHR12209:SF0">
    <property type="entry name" value="EKC_KEOPS COMPLEX SUBUNIT TP53RK"/>
    <property type="match status" value="1"/>
</dbReference>
<gene>
    <name evidence="13" type="ORF">DRJ31_00725</name>
    <name evidence="14" type="ORF">DRJ33_01885</name>
</gene>
<feature type="domain" description="Protein kinase" evidence="12">
    <location>
        <begin position="4"/>
        <end position="219"/>
    </location>
</feature>
<keyword evidence="4" id="KW-0808">Transferase</keyword>
<dbReference type="InterPro" id="IPR022495">
    <property type="entry name" value="Bud32"/>
</dbReference>
<evidence type="ECO:0000313" key="15">
    <source>
        <dbReference type="Proteomes" id="UP000272051"/>
    </source>
</evidence>
<dbReference type="Proteomes" id="UP000278475">
    <property type="component" value="Unassembled WGS sequence"/>
</dbReference>
<keyword evidence="7 13" id="KW-0418">Kinase</keyword>
<dbReference type="NCBIfam" id="NF011462">
    <property type="entry name" value="PRK14879.1-3"/>
    <property type="match status" value="1"/>
</dbReference>
<comment type="catalytic activity">
    <reaction evidence="10">
        <text>L-seryl-[protein] + ATP = O-phospho-L-seryl-[protein] + ADP + H(+)</text>
        <dbReference type="Rhea" id="RHEA:17989"/>
        <dbReference type="Rhea" id="RHEA-COMP:9863"/>
        <dbReference type="Rhea" id="RHEA-COMP:11604"/>
        <dbReference type="ChEBI" id="CHEBI:15378"/>
        <dbReference type="ChEBI" id="CHEBI:29999"/>
        <dbReference type="ChEBI" id="CHEBI:30616"/>
        <dbReference type="ChEBI" id="CHEBI:83421"/>
        <dbReference type="ChEBI" id="CHEBI:456216"/>
        <dbReference type="EC" id="2.7.11.1"/>
    </reaction>
</comment>
<protein>
    <recommendedName>
        <fullName evidence="2">non-specific serine/threonine protein kinase</fullName>
        <ecNumber evidence="2">2.7.11.1</ecNumber>
    </recommendedName>
</protein>
<evidence type="ECO:0000256" key="6">
    <source>
        <dbReference type="ARBA" id="ARBA00022741"/>
    </source>
</evidence>
<dbReference type="GO" id="GO:0005524">
    <property type="term" value="F:ATP binding"/>
    <property type="evidence" value="ECO:0007669"/>
    <property type="project" value="UniProtKB-KW"/>
</dbReference>
<keyword evidence="5" id="KW-0819">tRNA processing</keyword>
<accession>A0A497ET95</accession>
<organism evidence="13 16">
    <name type="scientific">Thermoproteota archaeon</name>
    <dbReference type="NCBI Taxonomy" id="2056631"/>
    <lineage>
        <taxon>Archaea</taxon>
        <taxon>Thermoproteota</taxon>
    </lineage>
</organism>
<dbReference type="GO" id="GO:0005829">
    <property type="term" value="C:cytosol"/>
    <property type="evidence" value="ECO:0007669"/>
    <property type="project" value="TreeGrafter"/>
</dbReference>
<dbReference type="EMBL" id="QMQX01000020">
    <property type="protein sequence ID" value="RLE53147.1"/>
    <property type="molecule type" value="Genomic_DNA"/>
</dbReference>
<dbReference type="NCBIfam" id="NF011460">
    <property type="entry name" value="PRK14879.1-1"/>
    <property type="match status" value="1"/>
</dbReference>
<proteinExistence type="inferred from homology"/>
<dbReference type="EC" id="2.7.11.1" evidence="2"/>
<evidence type="ECO:0000256" key="4">
    <source>
        <dbReference type="ARBA" id="ARBA00022679"/>
    </source>
</evidence>
<dbReference type="Pfam" id="PF01163">
    <property type="entry name" value="RIO1"/>
    <property type="match status" value="1"/>
</dbReference>
<dbReference type="GO" id="GO:0004674">
    <property type="term" value="F:protein serine/threonine kinase activity"/>
    <property type="evidence" value="ECO:0007669"/>
    <property type="project" value="UniProtKB-KW"/>
</dbReference>
<evidence type="ECO:0000256" key="8">
    <source>
        <dbReference type="ARBA" id="ARBA00022840"/>
    </source>
</evidence>
<evidence type="ECO:0000256" key="11">
    <source>
        <dbReference type="ARBA" id="ARBA00065170"/>
    </source>
</evidence>
<reference evidence="15 16" key="1">
    <citation type="submission" date="2018-06" db="EMBL/GenBank/DDBJ databases">
        <title>Extensive metabolic versatility and redundancy in microbially diverse, dynamic hydrothermal sediments.</title>
        <authorList>
            <person name="Dombrowski N."/>
            <person name="Teske A."/>
            <person name="Baker B.J."/>
        </authorList>
    </citation>
    <scope>NUCLEOTIDE SEQUENCE [LARGE SCALE GENOMIC DNA]</scope>
    <source>
        <strain evidence="14">B34_G17</strain>
        <strain evidence="13">B66_G16</strain>
    </source>
</reference>
<dbReference type="SUPFAM" id="SSF56112">
    <property type="entry name" value="Protein kinase-like (PK-like)"/>
    <property type="match status" value="1"/>
</dbReference>
<dbReference type="Proteomes" id="UP000272051">
    <property type="component" value="Unassembled WGS sequence"/>
</dbReference>
<dbReference type="PROSITE" id="PS00109">
    <property type="entry name" value="PROTEIN_KINASE_TYR"/>
    <property type="match status" value="1"/>
</dbReference>
<dbReference type="AlphaFoldDB" id="A0A497ET95"/>
<keyword evidence="8" id="KW-0067">ATP-binding</keyword>
<dbReference type="NCBIfam" id="TIGR03724">
    <property type="entry name" value="arch_bud32"/>
    <property type="match status" value="1"/>
</dbReference>
<keyword evidence="6" id="KW-0547">Nucleotide-binding</keyword>
<comment type="subunit">
    <text evidence="11">Component of the KEOPS complex that consists of Kae1, Bud32, Cgi121 and Pcc1; the whole complex dimerizes.</text>
</comment>
<evidence type="ECO:0000256" key="9">
    <source>
        <dbReference type="ARBA" id="ARBA00047899"/>
    </source>
</evidence>
<dbReference type="FunFam" id="3.30.200.20:FF:000201">
    <property type="entry name" value="TP53-regulating kinase isoform X1"/>
    <property type="match status" value="1"/>
</dbReference>
<sequence>MDALIKKQLVKKGAEAILYRGSFLGFDVIIKERIPKKYRSAKMDEYVRRFRTIHEAKLLISARKAGIPTPFVYFVNKEKSLIVMDYIKGDLVKELVHQMSKEERENVFYKIGSLIAKLHVNGMVHGDLTTSNMIMLNNTVYFIDFGLGGYTVELEDRGVDLHLMFRALESTHYQVYAECKSLIERGYESVAGKDLAFKVLERVKEIRRRGRYVSGKITY</sequence>
<evidence type="ECO:0000256" key="10">
    <source>
        <dbReference type="ARBA" id="ARBA00048679"/>
    </source>
</evidence>
<evidence type="ECO:0000256" key="3">
    <source>
        <dbReference type="ARBA" id="ARBA00022527"/>
    </source>
</evidence>
<evidence type="ECO:0000256" key="7">
    <source>
        <dbReference type="ARBA" id="ARBA00022777"/>
    </source>
</evidence>
<dbReference type="Gene3D" id="3.30.200.20">
    <property type="entry name" value="Phosphorylase Kinase, domain 1"/>
    <property type="match status" value="1"/>
</dbReference>
<evidence type="ECO:0000313" key="14">
    <source>
        <dbReference type="EMBL" id="RLE53147.1"/>
    </source>
</evidence>
<dbReference type="InterPro" id="IPR000719">
    <property type="entry name" value="Prot_kinase_dom"/>
</dbReference>
<keyword evidence="3" id="KW-0723">Serine/threonine-protein kinase</keyword>
<dbReference type="SMART" id="SM00220">
    <property type="entry name" value="S_TKc"/>
    <property type="match status" value="1"/>
</dbReference>
<dbReference type="Gene3D" id="1.10.510.10">
    <property type="entry name" value="Transferase(Phosphotransferase) domain 1"/>
    <property type="match status" value="1"/>
</dbReference>
<evidence type="ECO:0000256" key="2">
    <source>
        <dbReference type="ARBA" id="ARBA00012513"/>
    </source>
</evidence>
<dbReference type="InterPro" id="IPR018934">
    <property type="entry name" value="RIO_dom"/>
</dbReference>
<comment type="caution">
    <text evidence="13">The sequence shown here is derived from an EMBL/GenBank/DDBJ whole genome shotgun (WGS) entry which is preliminary data.</text>
</comment>
<evidence type="ECO:0000259" key="12">
    <source>
        <dbReference type="PROSITE" id="PS50011"/>
    </source>
</evidence>
<evidence type="ECO:0000256" key="5">
    <source>
        <dbReference type="ARBA" id="ARBA00022694"/>
    </source>
</evidence>
<name>A0A497ET95_9CREN</name>
<evidence type="ECO:0000313" key="16">
    <source>
        <dbReference type="Proteomes" id="UP000278475"/>
    </source>
</evidence>
<evidence type="ECO:0000256" key="1">
    <source>
        <dbReference type="ARBA" id="ARBA00010630"/>
    </source>
</evidence>
<dbReference type="PANTHER" id="PTHR12209">
    <property type="entry name" value="NON-SPECIFIC SERINE/THREONINE PROTEIN KINASE"/>
    <property type="match status" value="1"/>
</dbReference>
<dbReference type="NCBIfam" id="NF011463">
    <property type="entry name" value="PRK14879.1-4"/>
    <property type="match status" value="1"/>
</dbReference>
<dbReference type="InterPro" id="IPR008266">
    <property type="entry name" value="Tyr_kinase_AS"/>
</dbReference>
<comment type="catalytic activity">
    <reaction evidence="9">
        <text>L-threonyl-[protein] + ATP = O-phospho-L-threonyl-[protein] + ADP + H(+)</text>
        <dbReference type="Rhea" id="RHEA:46608"/>
        <dbReference type="Rhea" id="RHEA-COMP:11060"/>
        <dbReference type="Rhea" id="RHEA-COMP:11605"/>
        <dbReference type="ChEBI" id="CHEBI:15378"/>
        <dbReference type="ChEBI" id="CHEBI:30013"/>
        <dbReference type="ChEBI" id="CHEBI:30616"/>
        <dbReference type="ChEBI" id="CHEBI:61977"/>
        <dbReference type="ChEBI" id="CHEBI:456216"/>
        <dbReference type="EC" id="2.7.11.1"/>
    </reaction>
</comment>
<dbReference type="InterPro" id="IPR011009">
    <property type="entry name" value="Kinase-like_dom_sf"/>
</dbReference>
<dbReference type="EMBL" id="QMQV01000003">
    <property type="protein sequence ID" value="RLE50583.1"/>
    <property type="molecule type" value="Genomic_DNA"/>
</dbReference>
<dbReference type="GO" id="GO:0000408">
    <property type="term" value="C:EKC/KEOPS complex"/>
    <property type="evidence" value="ECO:0007669"/>
    <property type="project" value="UniProtKB-ARBA"/>
</dbReference>
<dbReference type="GO" id="GO:0008033">
    <property type="term" value="P:tRNA processing"/>
    <property type="evidence" value="ECO:0007669"/>
    <property type="project" value="UniProtKB-KW"/>
</dbReference>
<dbReference type="PROSITE" id="PS50011">
    <property type="entry name" value="PROTEIN_KINASE_DOM"/>
    <property type="match status" value="1"/>
</dbReference>
<evidence type="ECO:0000313" key="13">
    <source>
        <dbReference type="EMBL" id="RLE50583.1"/>
    </source>
</evidence>